<feature type="domain" description="AMP-dependent synthetase/ligase" evidence="5">
    <location>
        <begin position="26"/>
        <end position="411"/>
    </location>
</feature>
<dbReference type="AlphaFoldDB" id="A0A0F9GRA3"/>
<accession>A0A0F9GRA3</accession>
<evidence type="ECO:0000256" key="3">
    <source>
        <dbReference type="ARBA" id="ARBA00022832"/>
    </source>
</evidence>
<keyword evidence="2" id="KW-0436">Ligase</keyword>
<evidence type="ECO:0008006" key="8">
    <source>
        <dbReference type="Google" id="ProtNLM"/>
    </source>
</evidence>
<comment type="caution">
    <text evidence="7">The sequence shown here is derived from an EMBL/GenBank/DDBJ whole genome shotgun (WGS) entry which is preliminary data.</text>
</comment>
<evidence type="ECO:0000256" key="2">
    <source>
        <dbReference type="ARBA" id="ARBA00022598"/>
    </source>
</evidence>
<dbReference type="GO" id="GO:0006631">
    <property type="term" value="P:fatty acid metabolic process"/>
    <property type="evidence" value="ECO:0007669"/>
    <property type="project" value="UniProtKB-KW"/>
</dbReference>
<dbReference type="FunFam" id="3.30.300.30:FF:000008">
    <property type="entry name" value="2,3-dihydroxybenzoate-AMP ligase"/>
    <property type="match status" value="1"/>
</dbReference>
<name>A0A0F9GRA3_9ZZZZ</name>
<dbReference type="InterPro" id="IPR025110">
    <property type="entry name" value="AMP-bd_C"/>
</dbReference>
<proteinExistence type="inferred from homology"/>
<feature type="domain" description="AMP-binding enzyme C-terminal" evidence="6">
    <location>
        <begin position="463"/>
        <end position="539"/>
    </location>
</feature>
<dbReference type="Pfam" id="PF00501">
    <property type="entry name" value="AMP-binding"/>
    <property type="match status" value="1"/>
</dbReference>
<gene>
    <name evidence="7" type="ORF">LCGC14_1877410</name>
</gene>
<dbReference type="EMBL" id="LAZR01019265">
    <property type="protein sequence ID" value="KKL93166.1"/>
    <property type="molecule type" value="Genomic_DNA"/>
</dbReference>
<dbReference type="NCBIfam" id="NF004837">
    <property type="entry name" value="PRK06187.1"/>
    <property type="match status" value="1"/>
</dbReference>
<evidence type="ECO:0000256" key="4">
    <source>
        <dbReference type="ARBA" id="ARBA00023098"/>
    </source>
</evidence>
<evidence type="ECO:0000259" key="6">
    <source>
        <dbReference type="Pfam" id="PF13193"/>
    </source>
</evidence>
<keyword evidence="3" id="KW-0276">Fatty acid metabolism</keyword>
<dbReference type="PANTHER" id="PTHR43859">
    <property type="entry name" value="ACYL-ACTIVATING ENZYME"/>
    <property type="match status" value="1"/>
</dbReference>
<sequence length="555" mass="61299">MAKIMGFPATSQDDYQLNVTNIMQHAARSFGRQEIVSRQLDGTMFHYTYKDAYQRMQRLAGGLITIDVHVGDRVGVLAWNSHENYEIYFGLPGMGAVMLLLNLRLSPQDLSYVVNHAGARFIIVDQTLLPIAEAIAPLCETVEGWVIITRPGNTLSDVKTTLAKVYAYEEVLGQAAPTYAWPTMDERSAYAACYTTGTTGKPKGIYYSHRDVYLHSCAMSLSAEMTLQDTYCQVVPMFHALGWGLAKAATLVGARLVFPGMYTLETLDALSQLMINEHVTVSAGAPAIFMPLLEYIRGLEEKPDLTGARLFSGATEPPVAMMKGFWDLTGAEIIHAYGATETSPLVTINRLKPWLERELTEDQKWDLKRKQGFCVVGLDIKVVDALGQEVPADGETPGEVLIRGPWITGRYHDAPGSEAQFTEDGYWKSGDVGTLDAEGYLKITDRLKDVIKSGGEWISSVDMENEIMSHPDVLEAAVVGVAHPKWQERPLALVILRDDAIGKIGDEDIRAHLSKTFAKWQLPDKVLFVDQIPKTSVGKIDKKVIRAEHKGAYGG</sequence>
<comment type="similarity">
    <text evidence="1">Belongs to the ATP-dependent AMP-binding enzyme family.</text>
</comment>
<dbReference type="GO" id="GO:0016874">
    <property type="term" value="F:ligase activity"/>
    <property type="evidence" value="ECO:0007669"/>
    <property type="project" value="UniProtKB-KW"/>
</dbReference>
<evidence type="ECO:0000256" key="1">
    <source>
        <dbReference type="ARBA" id="ARBA00006432"/>
    </source>
</evidence>
<dbReference type="SUPFAM" id="SSF56801">
    <property type="entry name" value="Acetyl-CoA synthetase-like"/>
    <property type="match status" value="1"/>
</dbReference>
<dbReference type="InterPro" id="IPR042099">
    <property type="entry name" value="ANL_N_sf"/>
</dbReference>
<dbReference type="InterPro" id="IPR000873">
    <property type="entry name" value="AMP-dep_synth/lig_dom"/>
</dbReference>
<dbReference type="Gene3D" id="3.40.50.12780">
    <property type="entry name" value="N-terminal domain of ligase-like"/>
    <property type="match status" value="1"/>
</dbReference>
<evidence type="ECO:0000259" key="5">
    <source>
        <dbReference type="Pfam" id="PF00501"/>
    </source>
</evidence>
<dbReference type="PANTHER" id="PTHR43859:SF4">
    <property type="entry name" value="BUTANOATE--COA LIGASE AAE1-RELATED"/>
    <property type="match status" value="1"/>
</dbReference>
<dbReference type="Pfam" id="PF13193">
    <property type="entry name" value="AMP-binding_C"/>
    <property type="match status" value="1"/>
</dbReference>
<dbReference type="InterPro" id="IPR045851">
    <property type="entry name" value="AMP-bd_C_sf"/>
</dbReference>
<reference evidence="7" key="1">
    <citation type="journal article" date="2015" name="Nature">
        <title>Complex archaea that bridge the gap between prokaryotes and eukaryotes.</title>
        <authorList>
            <person name="Spang A."/>
            <person name="Saw J.H."/>
            <person name="Jorgensen S.L."/>
            <person name="Zaremba-Niedzwiedzka K."/>
            <person name="Martijn J."/>
            <person name="Lind A.E."/>
            <person name="van Eijk R."/>
            <person name="Schleper C."/>
            <person name="Guy L."/>
            <person name="Ettema T.J."/>
        </authorList>
    </citation>
    <scope>NUCLEOTIDE SEQUENCE</scope>
</reference>
<evidence type="ECO:0000313" key="7">
    <source>
        <dbReference type="EMBL" id="KKL93166.1"/>
    </source>
</evidence>
<organism evidence="7">
    <name type="scientific">marine sediment metagenome</name>
    <dbReference type="NCBI Taxonomy" id="412755"/>
    <lineage>
        <taxon>unclassified sequences</taxon>
        <taxon>metagenomes</taxon>
        <taxon>ecological metagenomes</taxon>
    </lineage>
</organism>
<keyword evidence="4" id="KW-0443">Lipid metabolism</keyword>
<dbReference type="Gene3D" id="3.30.300.30">
    <property type="match status" value="1"/>
</dbReference>
<protein>
    <recommendedName>
        <fullName evidence="8">AMP-dependent synthetase/ligase domain-containing protein</fullName>
    </recommendedName>
</protein>